<dbReference type="InterPro" id="IPR027417">
    <property type="entry name" value="P-loop_NTPase"/>
</dbReference>
<dbReference type="InterPro" id="IPR032675">
    <property type="entry name" value="LRR_dom_sf"/>
</dbReference>
<dbReference type="SUPFAM" id="SSF52540">
    <property type="entry name" value="P-loop containing nucleoside triphosphate hydrolases"/>
    <property type="match status" value="1"/>
</dbReference>
<name>A0A1R3GMM2_COCAP</name>
<dbReference type="InterPro" id="IPR042197">
    <property type="entry name" value="Apaf_helical"/>
</dbReference>
<dbReference type="OMA" id="LARECTF"/>
<keyword evidence="7" id="KW-1185">Reference proteome</keyword>
<dbReference type="InterPro" id="IPR055414">
    <property type="entry name" value="LRR_R13L4/SHOC2-like"/>
</dbReference>
<dbReference type="Gene3D" id="1.10.10.10">
    <property type="entry name" value="Winged helix-like DNA-binding domain superfamily/Winged helix DNA-binding domain"/>
    <property type="match status" value="1"/>
</dbReference>
<dbReference type="PANTHER" id="PTHR23155:SF1205">
    <property type="entry name" value="DISEASE RESISTANCE PROTEIN RPM1"/>
    <property type="match status" value="1"/>
</dbReference>
<dbReference type="FunFam" id="3.40.50.300:FF:001091">
    <property type="entry name" value="Probable disease resistance protein At1g61300"/>
    <property type="match status" value="1"/>
</dbReference>
<feature type="domain" description="Disease resistance protein winged helix" evidence="4">
    <location>
        <begin position="368"/>
        <end position="438"/>
    </location>
</feature>
<proteinExistence type="predicted"/>
<gene>
    <name evidence="6" type="ORF">CCACVL1_24875</name>
</gene>
<evidence type="ECO:0000259" key="3">
    <source>
        <dbReference type="Pfam" id="PF00931"/>
    </source>
</evidence>
<dbReference type="STRING" id="210143.A0A1R3GMM2"/>
<feature type="domain" description="Disease resistance R13L4/SHOC-2-like LRR" evidence="5">
    <location>
        <begin position="503"/>
        <end position="816"/>
    </location>
</feature>
<dbReference type="Gramene" id="OMO59364">
    <property type="protein sequence ID" value="OMO59364"/>
    <property type="gene ID" value="CCACVL1_24875"/>
</dbReference>
<protein>
    <submittedName>
        <fullName evidence="6">Disease resistance protein</fullName>
    </submittedName>
</protein>
<accession>A0A1R3GMM2</accession>
<dbReference type="PRINTS" id="PR00364">
    <property type="entry name" value="DISEASERSIST"/>
</dbReference>
<dbReference type="OrthoDB" id="598235at2759"/>
<evidence type="ECO:0000256" key="1">
    <source>
        <dbReference type="ARBA" id="ARBA00022737"/>
    </source>
</evidence>
<dbReference type="InterPro" id="IPR044974">
    <property type="entry name" value="Disease_R_plants"/>
</dbReference>
<keyword evidence="2" id="KW-0611">Plant defense</keyword>
<dbReference type="Pfam" id="PF00931">
    <property type="entry name" value="NB-ARC"/>
    <property type="match status" value="1"/>
</dbReference>
<reference evidence="6 7" key="1">
    <citation type="submission" date="2013-09" db="EMBL/GenBank/DDBJ databases">
        <title>Corchorus capsularis genome sequencing.</title>
        <authorList>
            <person name="Alam M."/>
            <person name="Haque M.S."/>
            <person name="Islam M.S."/>
            <person name="Emdad E.M."/>
            <person name="Islam M.M."/>
            <person name="Ahmed B."/>
            <person name="Halim A."/>
            <person name="Hossen Q.M.M."/>
            <person name="Hossain M.Z."/>
            <person name="Ahmed R."/>
            <person name="Khan M.M."/>
            <person name="Islam R."/>
            <person name="Rashid M.M."/>
            <person name="Khan S.A."/>
            <person name="Rahman M.S."/>
            <person name="Alam M."/>
        </authorList>
    </citation>
    <scope>NUCLEOTIDE SEQUENCE [LARGE SCALE GENOMIC DNA]</scope>
    <source>
        <strain evidence="7">cv. CVL-1</strain>
        <tissue evidence="6">Whole seedling</tissue>
    </source>
</reference>
<keyword evidence="1" id="KW-0677">Repeat</keyword>
<dbReference type="InterPro" id="IPR058922">
    <property type="entry name" value="WHD_DRP"/>
</dbReference>
<evidence type="ECO:0000313" key="6">
    <source>
        <dbReference type="EMBL" id="OMO59364.1"/>
    </source>
</evidence>
<dbReference type="Proteomes" id="UP000188268">
    <property type="component" value="Unassembled WGS sequence"/>
</dbReference>
<evidence type="ECO:0000259" key="4">
    <source>
        <dbReference type="Pfam" id="PF23559"/>
    </source>
</evidence>
<sequence length="877" mass="100287">MDDIEQLILASFTAADALEGYQLSRENDDNVMLCWYFKSIKNLKSQLEIASGIKQARATVRAELGAIDKQGNFNQGDPLTHDLNPIWKSLKEDALLKEEDDLVGIEAPRKKLMALLLAEDSRLKVISVVGMGGSGKTTLVNKVFDDVIIKNSFTYHVWTTISQSFKMDELLKDIIRQIYTGNRQGVPLEVETMKSSDLKKMVHNSLRSSSYLLILDDVWSRNAWNAIKQALPKGDRSRIVLTTRDITVAPAACQEFDAKIHTMDKLSDKESKRLFLRKAFKDGKCPTNLEETVESILKKCDGLPLAINTIGGFLRKKGRTLHEWEKANGSLNFELRMNEELEFMKKILSLSYSELPDEVKSCFLYLSMFPEDYTIEYNRLIRLWMAEKFVQPIEEKTVEEVADEYFKILLNRNLIQSAETNRDGRFKSCRVHDIMHKICILKSKDQRFAGILNNAGADWPNNVRRLSIHTTFHNVELIKKNSLVRALFVFGLVESPSKATMLAMLFKKHRKVKLLDLQGAPLKQFPREITKFVYLRYLSLRHTKVKEIPSSISKLKNLETLDLKHACVSKLPASIVKLTKLRVLLVYQYDQIESYNTHFLYKHEFKPLENIGLLKSLQKLSFVKATRGSHILTELGHLTQLRRLGVIGLKEEDGAALCSFIHNLSQLRALSITSLNEEEIIDLPANQLVSPQRLRLQRLYLTGSLKELPMWIPNVTSLVRLSLKGSRFDVAPLKHLQDLPRLEHLELFQVYNGKELHFEDGGFRSLKVLGLDKFEKLETIKVDKGAIGNLEKLIIQHCMMLKEVPIGIEHLTRIKVLELFDMPQELIERLRIGGGDNHKIAHIPQAHSSHWNEGWESNSLDGTLNVRKGITPIGKRI</sequence>
<evidence type="ECO:0000313" key="7">
    <source>
        <dbReference type="Proteomes" id="UP000188268"/>
    </source>
</evidence>
<dbReference type="InterPro" id="IPR002182">
    <property type="entry name" value="NB-ARC"/>
</dbReference>
<dbReference type="Gene3D" id="3.80.10.10">
    <property type="entry name" value="Ribonuclease Inhibitor"/>
    <property type="match status" value="2"/>
</dbReference>
<dbReference type="AlphaFoldDB" id="A0A1R3GMM2"/>
<dbReference type="Pfam" id="PF23559">
    <property type="entry name" value="WHD_DRP"/>
    <property type="match status" value="1"/>
</dbReference>
<comment type="caution">
    <text evidence="6">The sequence shown here is derived from an EMBL/GenBank/DDBJ whole genome shotgun (WGS) entry which is preliminary data.</text>
</comment>
<dbReference type="PANTHER" id="PTHR23155">
    <property type="entry name" value="DISEASE RESISTANCE PROTEIN RP"/>
    <property type="match status" value="1"/>
</dbReference>
<dbReference type="EMBL" id="AWWV01013982">
    <property type="protein sequence ID" value="OMO59364.1"/>
    <property type="molecule type" value="Genomic_DNA"/>
</dbReference>
<evidence type="ECO:0000256" key="2">
    <source>
        <dbReference type="ARBA" id="ARBA00022821"/>
    </source>
</evidence>
<dbReference type="Gene3D" id="3.40.50.300">
    <property type="entry name" value="P-loop containing nucleotide triphosphate hydrolases"/>
    <property type="match status" value="1"/>
</dbReference>
<dbReference type="GO" id="GO:0098542">
    <property type="term" value="P:defense response to other organism"/>
    <property type="evidence" value="ECO:0007669"/>
    <property type="project" value="TreeGrafter"/>
</dbReference>
<organism evidence="6 7">
    <name type="scientific">Corchorus capsularis</name>
    <name type="common">Jute</name>
    <dbReference type="NCBI Taxonomy" id="210143"/>
    <lineage>
        <taxon>Eukaryota</taxon>
        <taxon>Viridiplantae</taxon>
        <taxon>Streptophyta</taxon>
        <taxon>Embryophyta</taxon>
        <taxon>Tracheophyta</taxon>
        <taxon>Spermatophyta</taxon>
        <taxon>Magnoliopsida</taxon>
        <taxon>eudicotyledons</taxon>
        <taxon>Gunneridae</taxon>
        <taxon>Pentapetalae</taxon>
        <taxon>rosids</taxon>
        <taxon>malvids</taxon>
        <taxon>Malvales</taxon>
        <taxon>Malvaceae</taxon>
        <taxon>Grewioideae</taxon>
        <taxon>Apeibeae</taxon>
        <taxon>Corchorus</taxon>
    </lineage>
</organism>
<dbReference type="SUPFAM" id="SSF52058">
    <property type="entry name" value="L domain-like"/>
    <property type="match status" value="1"/>
</dbReference>
<feature type="domain" description="NB-ARC" evidence="3">
    <location>
        <begin position="110"/>
        <end position="282"/>
    </location>
</feature>
<dbReference type="Gene3D" id="1.10.8.430">
    <property type="entry name" value="Helical domain of apoptotic protease-activating factors"/>
    <property type="match status" value="1"/>
</dbReference>
<dbReference type="GO" id="GO:0043531">
    <property type="term" value="F:ADP binding"/>
    <property type="evidence" value="ECO:0007669"/>
    <property type="project" value="InterPro"/>
</dbReference>
<evidence type="ECO:0000259" key="5">
    <source>
        <dbReference type="Pfam" id="PF23598"/>
    </source>
</evidence>
<dbReference type="FunFam" id="1.10.10.10:FF:000322">
    <property type="entry name" value="Probable disease resistance protein At1g63360"/>
    <property type="match status" value="1"/>
</dbReference>
<dbReference type="InterPro" id="IPR036388">
    <property type="entry name" value="WH-like_DNA-bd_sf"/>
</dbReference>
<dbReference type="Pfam" id="PF23598">
    <property type="entry name" value="LRR_14"/>
    <property type="match status" value="1"/>
</dbReference>